<feature type="transmembrane region" description="Helical" evidence="1">
    <location>
        <begin position="60"/>
        <end position="81"/>
    </location>
</feature>
<dbReference type="STRING" id="103827.A0A0N5CJZ6"/>
<dbReference type="GO" id="GO:0005886">
    <property type="term" value="C:plasma membrane"/>
    <property type="evidence" value="ECO:0007669"/>
    <property type="project" value="InterPro"/>
</dbReference>
<evidence type="ECO:0000313" key="2">
    <source>
        <dbReference type="EMBL" id="VDM95313.1"/>
    </source>
</evidence>
<feature type="transmembrane region" description="Helical" evidence="1">
    <location>
        <begin position="34"/>
        <end position="54"/>
    </location>
</feature>
<dbReference type="InterPro" id="IPR019319">
    <property type="entry name" value="Plg-R(KT)"/>
</dbReference>
<evidence type="ECO:0000313" key="4">
    <source>
        <dbReference type="WBParaSite" id="TCLT_0000037001-mRNA-1"/>
    </source>
</evidence>
<name>A0A0N5CJZ6_THECL</name>
<keyword evidence="1" id="KW-0472">Membrane</keyword>
<evidence type="ECO:0000256" key="1">
    <source>
        <dbReference type="SAM" id="Phobius"/>
    </source>
</evidence>
<reference evidence="2 3" key="2">
    <citation type="submission" date="2018-11" db="EMBL/GenBank/DDBJ databases">
        <authorList>
            <consortium name="Pathogen Informatics"/>
        </authorList>
    </citation>
    <scope>NUCLEOTIDE SEQUENCE [LARGE SCALE GENOMIC DNA]</scope>
</reference>
<protein>
    <submittedName>
        <fullName evidence="4">PrgI family protein</fullName>
    </submittedName>
</protein>
<dbReference type="EMBL" id="UYYF01000024">
    <property type="protein sequence ID" value="VDM95313.1"/>
    <property type="molecule type" value="Genomic_DNA"/>
</dbReference>
<proteinExistence type="predicted"/>
<dbReference type="AlphaFoldDB" id="A0A0N5CJZ6"/>
<sequence length="126" mass="14805">MVNIKYLEKFEREIVLNEAINERKRAFELAKSQFVYPYKVLGSFAVVILSGLSAYRYKMLLHLIPAAIAIPYLACETDFCYGRRTERIKRRADFLYRKRLAESGPHILIDDVKQRFKDLEEGRALD</sequence>
<accession>A0A0N5CJZ6</accession>
<dbReference type="OrthoDB" id="10256697at2759"/>
<dbReference type="OMA" id="EREKFNW"/>
<keyword evidence="3" id="KW-1185">Reference proteome</keyword>
<dbReference type="WBParaSite" id="TCLT_0000037001-mRNA-1">
    <property type="protein sequence ID" value="TCLT_0000037001-mRNA-1"/>
    <property type="gene ID" value="TCLT_0000037001"/>
</dbReference>
<organism evidence="4">
    <name type="scientific">Thelazia callipaeda</name>
    <name type="common">Oriental eyeworm</name>
    <name type="synonym">Parasitic nematode</name>
    <dbReference type="NCBI Taxonomy" id="103827"/>
    <lineage>
        <taxon>Eukaryota</taxon>
        <taxon>Metazoa</taxon>
        <taxon>Ecdysozoa</taxon>
        <taxon>Nematoda</taxon>
        <taxon>Chromadorea</taxon>
        <taxon>Rhabditida</taxon>
        <taxon>Spirurina</taxon>
        <taxon>Spiruromorpha</taxon>
        <taxon>Thelazioidea</taxon>
        <taxon>Thelaziidae</taxon>
        <taxon>Thelazia</taxon>
    </lineage>
</organism>
<evidence type="ECO:0000313" key="3">
    <source>
        <dbReference type="Proteomes" id="UP000276776"/>
    </source>
</evidence>
<reference evidence="4" key="1">
    <citation type="submission" date="2017-02" db="UniProtKB">
        <authorList>
            <consortium name="WormBaseParasite"/>
        </authorList>
    </citation>
    <scope>IDENTIFICATION</scope>
</reference>
<dbReference type="Proteomes" id="UP000276776">
    <property type="component" value="Unassembled WGS sequence"/>
</dbReference>
<dbReference type="Pfam" id="PF10166">
    <property type="entry name" value="DUF2368"/>
    <property type="match status" value="1"/>
</dbReference>
<gene>
    <name evidence="2" type="ORF">TCLT_LOCUS371</name>
</gene>
<keyword evidence="1" id="KW-1133">Transmembrane helix</keyword>
<keyword evidence="1" id="KW-0812">Transmembrane</keyword>